<evidence type="ECO:0000256" key="5">
    <source>
        <dbReference type="ARBA" id="ARBA00022857"/>
    </source>
</evidence>
<dbReference type="InterPro" id="IPR023753">
    <property type="entry name" value="FAD/NAD-binding_dom"/>
</dbReference>
<evidence type="ECO:0000256" key="6">
    <source>
        <dbReference type="ARBA" id="ARBA00023002"/>
    </source>
</evidence>
<evidence type="ECO:0000313" key="14">
    <source>
        <dbReference type="EMBL" id="KAA0162071.1"/>
    </source>
</evidence>
<comment type="subcellular location">
    <subcellularLocation>
        <location evidence="8">Mitochondrion</location>
    </subcellularLocation>
</comment>
<evidence type="ECO:0000313" key="17">
    <source>
        <dbReference type="Proteomes" id="UP000323011"/>
    </source>
</evidence>
<dbReference type="EC" id="1.18.1.6" evidence="8"/>
<feature type="binding site" evidence="9">
    <location>
        <position position="395"/>
    </location>
    <ligand>
        <name>FAD</name>
        <dbReference type="ChEBI" id="CHEBI:57692"/>
    </ligand>
</feature>
<proteinExistence type="inferred from homology"/>
<dbReference type="Gene3D" id="3.50.50.60">
    <property type="entry name" value="FAD/NAD(P)-binding domain"/>
    <property type="match status" value="1"/>
</dbReference>
<accession>A0A5A8D9T0</accession>
<name>A0A5A8D9T0_CAFRO</name>
<dbReference type="OMA" id="RFNFIGN"/>
<evidence type="ECO:0000313" key="13">
    <source>
        <dbReference type="EMBL" id="KAA0160681.1"/>
    </source>
</evidence>
<evidence type="ECO:0000313" key="12">
    <source>
        <dbReference type="EMBL" id="KAA0150420.1"/>
    </source>
</evidence>
<dbReference type="SUPFAM" id="SSF51971">
    <property type="entry name" value="Nucleotide-binding domain"/>
    <property type="match status" value="1"/>
</dbReference>
<keyword evidence="6 8" id="KW-0560">Oxidoreductase</keyword>
<evidence type="ECO:0000256" key="3">
    <source>
        <dbReference type="ARBA" id="ARBA00022630"/>
    </source>
</evidence>
<protein>
    <recommendedName>
        <fullName evidence="8">NADPH:adrenodoxin oxidoreductase, mitochondrial</fullName>
        <ecNumber evidence="8">1.18.1.6</ecNumber>
    </recommendedName>
</protein>
<reference evidence="16 17" key="1">
    <citation type="submission" date="2019-07" db="EMBL/GenBank/DDBJ databases">
        <title>Genomes of Cafeteria roenbergensis.</title>
        <authorList>
            <person name="Fischer M.G."/>
            <person name="Hackl T."/>
            <person name="Roman M."/>
        </authorList>
    </citation>
    <scope>NUCLEOTIDE SEQUENCE [LARGE SCALE GENOMIC DNA]</scope>
    <source>
        <strain evidence="12 17">BVI</strain>
        <strain evidence="14 19">Cflag</strain>
        <strain evidence="15 16">E4-10P</strain>
        <strain evidence="13 18">RCC970-E3</strain>
    </source>
</reference>
<dbReference type="GO" id="GO:0005739">
    <property type="term" value="C:mitochondrion"/>
    <property type="evidence" value="ECO:0007669"/>
    <property type="project" value="UniProtKB-SubCell"/>
</dbReference>
<comment type="caution">
    <text evidence="13">The sequence shown here is derived from an EMBL/GenBank/DDBJ whole genome shotgun (WGS) entry which is preliminary data.</text>
</comment>
<comment type="catalytic activity">
    <reaction evidence="7 8">
        <text>2 reduced [adrenodoxin] + NADP(+) + H(+) = 2 oxidized [adrenodoxin] + NADPH</text>
        <dbReference type="Rhea" id="RHEA:42312"/>
        <dbReference type="Rhea" id="RHEA-COMP:9998"/>
        <dbReference type="Rhea" id="RHEA-COMP:9999"/>
        <dbReference type="ChEBI" id="CHEBI:15378"/>
        <dbReference type="ChEBI" id="CHEBI:33737"/>
        <dbReference type="ChEBI" id="CHEBI:33738"/>
        <dbReference type="ChEBI" id="CHEBI:57783"/>
        <dbReference type="ChEBI" id="CHEBI:58349"/>
        <dbReference type="EC" id="1.18.1.6"/>
    </reaction>
</comment>
<dbReference type="EMBL" id="VLTL01000107">
    <property type="protein sequence ID" value="KAA0160681.1"/>
    <property type="molecule type" value="Genomic_DNA"/>
</dbReference>
<dbReference type="Pfam" id="PF07992">
    <property type="entry name" value="Pyr_redox_2"/>
    <property type="match status" value="1"/>
</dbReference>
<dbReference type="EMBL" id="VLTO01000018">
    <property type="protein sequence ID" value="KAA0174937.1"/>
    <property type="molecule type" value="Genomic_DNA"/>
</dbReference>
<gene>
    <name evidence="15" type="ORF">FNF27_03652</name>
    <name evidence="13" type="ORF">FNF28_05380</name>
    <name evidence="12" type="ORF">FNF29_05223</name>
    <name evidence="14" type="ORF">FNF31_03482</name>
</gene>
<dbReference type="PIRSF" id="PIRSF000362">
    <property type="entry name" value="FNR"/>
    <property type="match status" value="1"/>
</dbReference>
<evidence type="ECO:0000256" key="10">
    <source>
        <dbReference type="PIRSR" id="PIRSR000362-2"/>
    </source>
</evidence>
<evidence type="ECO:0000313" key="16">
    <source>
        <dbReference type="Proteomes" id="UP000322899"/>
    </source>
</evidence>
<dbReference type="OrthoDB" id="333024at2759"/>
<dbReference type="InterPro" id="IPR036188">
    <property type="entry name" value="FAD/NAD-bd_sf"/>
</dbReference>
<keyword evidence="3 8" id="KW-0285">Flavoprotein</keyword>
<evidence type="ECO:0000256" key="9">
    <source>
        <dbReference type="PIRSR" id="PIRSR000362-1"/>
    </source>
</evidence>
<feature type="domain" description="FAD/NAD(P)-binding" evidence="11">
    <location>
        <begin position="21"/>
        <end position="222"/>
    </location>
</feature>
<dbReference type="Proteomes" id="UP000322899">
    <property type="component" value="Unassembled WGS sequence"/>
</dbReference>
<evidence type="ECO:0000256" key="7">
    <source>
        <dbReference type="ARBA" id="ARBA00048933"/>
    </source>
</evidence>
<feature type="binding site" evidence="9">
    <location>
        <position position="30"/>
    </location>
    <ligand>
        <name>FAD</name>
        <dbReference type="ChEBI" id="CHEBI:57692"/>
    </ligand>
</feature>
<dbReference type="Proteomes" id="UP000323011">
    <property type="component" value="Unassembled WGS sequence"/>
</dbReference>
<evidence type="ECO:0000313" key="15">
    <source>
        <dbReference type="EMBL" id="KAA0174937.1"/>
    </source>
</evidence>
<feature type="binding site" evidence="9">
    <location>
        <position position="59"/>
    </location>
    <ligand>
        <name>FAD</name>
        <dbReference type="ChEBI" id="CHEBI:57692"/>
    </ligand>
</feature>
<dbReference type="GO" id="GO:0016491">
    <property type="term" value="F:oxidoreductase activity"/>
    <property type="evidence" value="ECO:0007669"/>
    <property type="project" value="UniProtKB-KW"/>
</dbReference>
<keyword evidence="17" id="KW-1185">Reference proteome</keyword>
<evidence type="ECO:0000313" key="18">
    <source>
        <dbReference type="Proteomes" id="UP000324907"/>
    </source>
</evidence>
<dbReference type="InterPro" id="IPR021163">
    <property type="entry name" value="Ferredox_Rdtase_adrenod"/>
</dbReference>
<feature type="binding site" evidence="10">
    <location>
        <position position="229"/>
    </location>
    <ligand>
        <name>NADP(+)</name>
        <dbReference type="ChEBI" id="CHEBI:58349"/>
    </ligand>
</feature>
<evidence type="ECO:0000256" key="2">
    <source>
        <dbReference type="ARBA" id="ARBA00008312"/>
    </source>
</evidence>
<dbReference type="PANTHER" id="PTHR48467">
    <property type="entry name" value="GLUTAMATE SYNTHASE 1 [NADH], CHLOROPLASTIC-LIKE"/>
    <property type="match status" value="1"/>
</dbReference>
<dbReference type="InterPro" id="IPR055275">
    <property type="entry name" value="Ferredox_Rdtase"/>
</dbReference>
<feature type="binding site" evidence="10">
    <location>
        <position position="402"/>
    </location>
    <ligand>
        <name>NADP(+)</name>
        <dbReference type="ChEBI" id="CHEBI:58349"/>
    </ligand>
</feature>
<dbReference type="Gene3D" id="3.40.50.720">
    <property type="entry name" value="NAD(P)-binding Rossmann-like Domain"/>
    <property type="match status" value="1"/>
</dbReference>
<dbReference type="EMBL" id="VLTN01000034">
    <property type="protein sequence ID" value="KAA0150420.1"/>
    <property type="molecule type" value="Genomic_DNA"/>
</dbReference>
<organism evidence="13 18">
    <name type="scientific">Cafeteria roenbergensis</name>
    <name type="common">Marine flagellate</name>
    <dbReference type="NCBI Taxonomy" id="33653"/>
    <lineage>
        <taxon>Eukaryota</taxon>
        <taxon>Sar</taxon>
        <taxon>Stramenopiles</taxon>
        <taxon>Bigyra</taxon>
        <taxon>Opalozoa</taxon>
        <taxon>Bicosoecida</taxon>
        <taxon>Cafeteriaceae</taxon>
        <taxon>Cafeteria</taxon>
    </lineage>
</organism>
<dbReference type="Proteomes" id="UP000325113">
    <property type="component" value="Unassembled WGS sequence"/>
</dbReference>
<comment type="cofactor">
    <cofactor evidence="1 8 9">
        <name>FAD</name>
        <dbReference type="ChEBI" id="CHEBI:57692"/>
    </cofactor>
</comment>
<evidence type="ECO:0000313" key="19">
    <source>
        <dbReference type="Proteomes" id="UP000325113"/>
    </source>
</evidence>
<dbReference type="PRINTS" id="PR00419">
    <property type="entry name" value="ADXRDTASE"/>
</dbReference>
<evidence type="ECO:0000256" key="8">
    <source>
        <dbReference type="PIRNR" id="PIRNR000362"/>
    </source>
</evidence>
<feature type="binding site" evidence="9">
    <location>
        <begin position="402"/>
        <end position="404"/>
    </location>
    <ligand>
        <name>FAD</name>
        <dbReference type="ChEBI" id="CHEBI:57692"/>
    </ligand>
</feature>
<keyword evidence="5 8" id="KW-0521">NADP</keyword>
<dbReference type="PANTHER" id="PTHR48467:SF1">
    <property type="entry name" value="GLUTAMATE SYNTHASE 1 [NADH], CHLOROPLASTIC-LIKE"/>
    <property type="match status" value="1"/>
</dbReference>
<evidence type="ECO:0000259" key="11">
    <source>
        <dbReference type="Pfam" id="PF07992"/>
    </source>
</evidence>
<feature type="binding site" evidence="9">
    <location>
        <position position="99"/>
    </location>
    <ligand>
        <name>FAD</name>
        <dbReference type="ChEBI" id="CHEBI:57692"/>
    </ligand>
</feature>
<keyword evidence="4 8" id="KW-0274">FAD</keyword>
<comment type="similarity">
    <text evidence="2 8">Belongs to the ferredoxin--NADP reductase type 1 family.</text>
</comment>
<feature type="binding site" evidence="10">
    <location>
        <begin position="173"/>
        <end position="176"/>
    </location>
    <ligand>
        <name>NADP(+)</name>
        <dbReference type="ChEBI" id="CHEBI:58349"/>
    </ligand>
</feature>
<sequence length="479" mass="50560">MRAAGRSGRRWVTSAAAAGPRVCIVGSGPSGFYAAKYLLKTHPGATVDIVDRLPTPFGLVRSGVAPDHPEVKNVTVDFESVAAEFASEGRFRYHGNVCVGEDVELSDLRKSFDAVLLAYGASSDRELGVPGEDLEGVGGARAFVNWYNGHPDHKDDPWAEALQNTEDVVIVGQGNVAIDCARVLTKTPDELRHTDITSYALEALAASRVRRVHVVGRRGHVQAAFTMKELRELTRLDDAALVAHTHELDAGATEASAEELSKSRAAKKIDALLRDTGKCLHADESGAVPQHGKAKEVHLRFLLSPTGFQAGEGARVGSTLLSRSRLEGPAGAQSAVATGDEVALPSQLVLRSIGYRSVAVPGLSFDAQRCVARNDAGRVVDEAGVPDVGLYVTGWLKRGPSGIIGTNIVCAKGSVKAILDDWEAGALAGASTAAVAWPQAVDWEGWLRIDAAERAAGEAAGKSREKLSEVEAMIAASRG</sequence>
<keyword evidence="8" id="KW-0496">Mitochondrion</keyword>
<evidence type="ECO:0000256" key="4">
    <source>
        <dbReference type="ARBA" id="ARBA00022827"/>
    </source>
</evidence>
<evidence type="ECO:0000256" key="1">
    <source>
        <dbReference type="ARBA" id="ARBA00001974"/>
    </source>
</evidence>
<dbReference type="EMBL" id="VLTM01000030">
    <property type="protein sequence ID" value="KAA0162071.1"/>
    <property type="molecule type" value="Genomic_DNA"/>
</dbReference>
<dbReference type="Proteomes" id="UP000324907">
    <property type="component" value="Unassembled WGS sequence"/>
</dbReference>
<feature type="binding site" evidence="10">
    <location>
        <begin position="217"/>
        <end position="218"/>
    </location>
    <ligand>
        <name>NADP(+)</name>
        <dbReference type="ChEBI" id="CHEBI:58349"/>
    </ligand>
</feature>
<dbReference type="AlphaFoldDB" id="A0A5A8D9T0"/>